<gene>
    <name evidence="1" type="primary">Acey_s0446.g1605</name>
    <name evidence="1" type="ORF">Y032_0446g1605</name>
</gene>
<name>A0A016WZ73_9BILA</name>
<sequence length="116" mass="13644">MKDASLTKEERLEKLAQNLETLDFVEPNTVTLLAEANDYHWKLVNSASAKVKEVWNKSYDLKTDPKLYLMTRKERRAEGEKLYNTLSDAEKKEMKEIRMKVEEHVKGLMRALVRED</sequence>
<dbReference type="EMBL" id="JARK01000046">
    <property type="protein sequence ID" value="EYC44901.1"/>
    <property type="molecule type" value="Genomic_DNA"/>
</dbReference>
<protein>
    <recommendedName>
        <fullName evidence="3">SXP/RAL-2 family protein Ani s 5-like cation-binding domain-containing protein</fullName>
    </recommendedName>
</protein>
<evidence type="ECO:0000313" key="2">
    <source>
        <dbReference type="Proteomes" id="UP000024635"/>
    </source>
</evidence>
<evidence type="ECO:0008006" key="3">
    <source>
        <dbReference type="Google" id="ProtNLM"/>
    </source>
</evidence>
<reference evidence="2" key="1">
    <citation type="journal article" date="2015" name="Nat. Genet.">
        <title>The genome and transcriptome of the zoonotic hookworm Ancylostoma ceylanicum identify infection-specific gene families.</title>
        <authorList>
            <person name="Schwarz E.M."/>
            <person name="Hu Y."/>
            <person name="Antoshechkin I."/>
            <person name="Miller M.M."/>
            <person name="Sternberg P.W."/>
            <person name="Aroian R.V."/>
        </authorList>
    </citation>
    <scope>NUCLEOTIDE SEQUENCE</scope>
    <source>
        <strain evidence="2">HY135</strain>
    </source>
</reference>
<proteinExistence type="predicted"/>
<dbReference type="Proteomes" id="UP000024635">
    <property type="component" value="Unassembled WGS sequence"/>
</dbReference>
<comment type="caution">
    <text evidence="1">The sequence shown here is derived from an EMBL/GenBank/DDBJ whole genome shotgun (WGS) entry which is preliminary data.</text>
</comment>
<accession>A0A016WZ73</accession>
<evidence type="ECO:0000313" key="1">
    <source>
        <dbReference type="EMBL" id="EYC44901.1"/>
    </source>
</evidence>
<dbReference type="OrthoDB" id="5845118at2759"/>
<organism evidence="1 2">
    <name type="scientific">Ancylostoma ceylanicum</name>
    <dbReference type="NCBI Taxonomy" id="53326"/>
    <lineage>
        <taxon>Eukaryota</taxon>
        <taxon>Metazoa</taxon>
        <taxon>Ecdysozoa</taxon>
        <taxon>Nematoda</taxon>
        <taxon>Chromadorea</taxon>
        <taxon>Rhabditida</taxon>
        <taxon>Rhabditina</taxon>
        <taxon>Rhabditomorpha</taxon>
        <taxon>Strongyloidea</taxon>
        <taxon>Ancylostomatidae</taxon>
        <taxon>Ancylostomatinae</taxon>
        <taxon>Ancylostoma</taxon>
    </lineage>
</organism>
<keyword evidence="2" id="KW-1185">Reference proteome</keyword>
<dbReference type="AlphaFoldDB" id="A0A016WZ73"/>